<dbReference type="AlphaFoldDB" id="A0A6A6BJ40"/>
<dbReference type="EMBL" id="ML995484">
    <property type="protein sequence ID" value="KAF2142571.1"/>
    <property type="molecule type" value="Genomic_DNA"/>
</dbReference>
<dbReference type="RefSeq" id="XP_033398283.1">
    <property type="nucleotide sequence ID" value="XM_033536141.1"/>
</dbReference>
<name>A0A6A6BJ40_9PEZI</name>
<evidence type="ECO:0000313" key="3">
    <source>
        <dbReference type="Proteomes" id="UP000799438"/>
    </source>
</evidence>
<feature type="compositionally biased region" description="Low complexity" evidence="1">
    <location>
        <begin position="1"/>
        <end position="15"/>
    </location>
</feature>
<dbReference type="Proteomes" id="UP000799438">
    <property type="component" value="Unassembled WGS sequence"/>
</dbReference>
<organism evidence="2 3">
    <name type="scientific">Aplosporella prunicola CBS 121167</name>
    <dbReference type="NCBI Taxonomy" id="1176127"/>
    <lineage>
        <taxon>Eukaryota</taxon>
        <taxon>Fungi</taxon>
        <taxon>Dikarya</taxon>
        <taxon>Ascomycota</taxon>
        <taxon>Pezizomycotina</taxon>
        <taxon>Dothideomycetes</taxon>
        <taxon>Dothideomycetes incertae sedis</taxon>
        <taxon>Botryosphaeriales</taxon>
        <taxon>Aplosporellaceae</taxon>
        <taxon>Aplosporella</taxon>
    </lineage>
</organism>
<gene>
    <name evidence="2" type="ORF">K452DRAFT_20875</name>
</gene>
<proteinExistence type="predicted"/>
<sequence length="81" mass="8808">MARGQQAAQAGQSAHRAGETRRSRSAVHTKRTAQLTTTHRRRRAPAPGPQPANQSAGLRAAPAKHSRALAPTKRDKRKIKK</sequence>
<keyword evidence="3" id="KW-1185">Reference proteome</keyword>
<feature type="region of interest" description="Disordered" evidence="1">
    <location>
        <begin position="1"/>
        <end position="81"/>
    </location>
</feature>
<evidence type="ECO:0000256" key="1">
    <source>
        <dbReference type="SAM" id="MobiDB-lite"/>
    </source>
</evidence>
<accession>A0A6A6BJ40</accession>
<evidence type="ECO:0000313" key="2">
    <source>
        <dbReference type="EMBL" id="KAF2142571.1"/>
    </source>
</evidence>
<dbReference type="GeneID" id="54293637"/>
<protein>
    <submittedName>
        <fullName evidence="2">Uncharacterized protein</fullName>
    </submittedName>
</protein>
<reference evidence="2" key="1">
    <citation type="journal article" date="2020" name="Stud. Mycol.">
        <title>101 Dothideomycetes genomes: a test case for predicting lifestyles and emergence of pathogens.</title>
        <authorList>
            <person name="Haridas S."/>
            <person name="Albert R."/>
            <person name="Binder M."/>
            <person name="Bloem J."/>
            <person name="Labutti K."/>
            <person name="Salamov A."/>
            <person name="Andreopoulos B."/>
            <person name="Baker S."/>
            <person name="Barry K."/>
            <person name="Bills G."/>
            <person name="Bluhm B."/>
            <person name="Cannon C."/>
            <person name="Castanera R."/>
            <person name="Culley D."/>
            <person name="Daum C."/>
            <person name="Ezra D."/>
            <person name="Gonzalez J."/>
            <person name="Henrissat B."/>
            <person name="Kuo A."/>
            <person name="Liang C."/>
            <person name="Lipzen A."/>
            <person name="Lutzoni F."/>
            <person name="Magnuson J."/>
            <person name="Mondo S."/>
            <person name="Nolan M."/>
            <person name="Ohm R."/>
            <person name="Pangilinan J."/>
            <person name="Park H.-J."/>
            <person name="Ramirez L."/>
            <person name="Alfaro M."/>
            <person name="Sun H."/>
            <person name="Tritt A."/>
            <person name="Yoshinaga Y."/>
            <person name="Zwiers L.-H."/>
            <person name="Turgeon B."/>
            <person name="Goodwin S."/>
            <person name="Spatafora J."/>
            <person name="Crous P."/>
            <person name="Grigoriev I."/>
        </authorList>
    </citation>
    <scope>NUCLEOTIDE SEQUENCE</scope>
    <source>
        <strain evidence="2">CBS 121167</strain>
    </source>
</reference>